<feature type="transmembrane region" description="Helical" evidence="1">
    <location>
        <begin position="156"/>
        <end position="184"/>
    </location>
</feature>
<sequence length="508" mass="54390">MAIATAVRAVGAVFRRRPADILPLYVLGAAVPAIIRVIPFIAAFIGYYYLETTGRLEAALAEFETVDPMPDPQANPDAFEAWFEQLLPILELLFPFPILVLAVGTVIVGVLGAIILYGIVTASQLSACYGRLRDERGLVAGIAGARRYWLRIAGLYVLEFFLWAVVLVGGGIGATLFVGLLAVADPLVGVLMGLLVALVFVGVLAVIRALFAFAPVAVVVDDAGIFDSVSSAGRFIRAQPVGAIVYYVVSIGAMFAISTLTGLLALVEVTAIIPLLSALVLLPALDLLKSSLYVQYRGRLTPPAPAERPLRRRTTGGLRHGWTEMVTFVRGTLGTHAIVVALALVSFWVGWRLADPYTDVGVLEASIAARLEGHMPPAAALEFFGNNWLVALMTAFGGLALAIPAIFSLVFNGVFLGVMARLEVEPLELLAFVIPHGIFEIPAIFIATVVGISLGIAWFRAVQGRLSRVAFADRLERAFWVLIGVGILLAIAAVVEGFISPYYYDLFL</sequence>
<keyword evidence="3" id="KW-1185">Reference proteome</keyword>
<proteinExistence type="predicted"/>
<dbReference type="InterPro" id="IPR002798">
    <property type="entry name" value="SpoIIM-like"/>
</dbReference>
<dbReference type="PANTHER" id="PTHR35337:SF1">
    <property type="entry name" value="SLR1478 PROTEIN"/>
    <property type="match status" value="1"/>
</dbReference>
<feature type="transmembrane region" description="Helical" evidence="1">
    <location>
        <begin position="92"/>
        <end position="117"/>
    </location>
</feature>
<gene>
    <name evidence="2" type="ORF">B2G88_00145</name>
</gene>
<feature type="transmembrane region" description="Helical" evidence="1">
    <location>
        <begin position="24"/>
        <end position="50"/>
    </location>
</feature>
<keyword evidence="1" id="KW-0472">Membrane</keyword>
<keyword evidence="1" id="KW-0812">Transmembrane</keyword>
<feature type="transmembrane region" description="Helical" evidence="1">
    <location>
        <begin position="429"/>
        <end position="459"/>
    </location>
</feature>
<feature type="transmembrane region" description="Helical" evidence="1">
    <location>
        <begin position="388"/>
        <end position="417"/>
    </location>
</feature>
<evidence type="ECO:0000256" key="1">
    <source>
        <dbReference type="SAM" id="Phobius"/>
    </source>
</evidence>
<dbReference type="OrthoDB" id="86288at2157"/>
<dbReference type="Proteomes" id="UP000196084">
    <property type="component" value="Unassembled WGS sequence"/>
</dbReference>
<organism evidence="2 3">
    <name type="scientific">Natronolimnobius baerhuensis</name>
    <dbReference type="NCBI Taxonomy" id="253108"/>
    <lineage>
        <taxon>Archaea</taxon>
        <taxon>Methanobacteriati</taxon>
        <taxon>Methanobacteriota</taxon>
        <taxon>Stenosarchaea group</taxon>
        <taxon>Halobacteria</taxon>
        <taxon>Halobacteriales</taxon>
        <taxon>Natrialbaceae</taxon>
        <taxon>Natronolimnobius</taxon>
    </lineage>
</organism>
<dbReference type="AlphaFoldDB" id="A0A202EBD1"/>
<feature type="transmembrane region" description="Helical" evidence="1">
    <location>
        <begin position="328"/>
        <end position="351"/>
    </location>
</feature>
<name>A0A202EBD1_9EURY</name>
<feature type="transmembrane region" description="Helical" evidence="1">
    <location>
        <begin position="479"/>
        <end position="504"/>
    </location>
</feature>
<reference evidence="2 3" key="1">
    <citation type="submission" date="2017-02" db="EMBL/GenBank/DDBJ databases">
        <title>Natronthermophilus aegyptiacus gen. nov.,sp. nov., an aerobic, extremely halophilic alkalithermophilic archaeon isolated from the athalassohaline Wadi An Natrun, Egypt.</title>
        <authorList>
            <person name="Zhao B."/>
        </authorList>
    </citation>
    <scope>NUCLEOTIDE SEQUENCE [LARGE SCALE GENOMIC DNA]</scope>
    <source>
        <strain evidence="2 3">CGMCC 1.3597</strain>
    </source>
</reference>
<evidence type="ECO:0000313" key="2">
    <source>
        <dbReference type="EMBL" id="OVE85280.1"/>
    </source>
</evidence>
<dbReference type="Pfam" id="PF01944">
    <property type="entry name" value="SpoIIM"/>
    <property type="match status" value="1"/>
</dbReference>
<dbReference type="PANTHER" id="PTHR35337">
    <property type="entry name" value="SLR1478 PROTEIN"/>
    <property type="match status" value="1"/>
</dbReference>
<dbReference type="RefSeq" id="WP_054862280.1">
    <property type="nucleotide sequence ID" value="NZ_MWPH01000001.1"/>
</dbReference>
<keyword evidence="1" id="KW-1133">Transmembrane helix</keyword>
<accession>A0A202EBD1</accession>
<protein>
    <recommendedName>
        <fullName evidence="4">Stage II sporulation protein M</fullName>
    </recommendedName>
</protein>
<dbReference type="EMBL" id="MWPH01000001">
    <property type="protein sequence ID" value="OVE85280.1"/>
    <property type="molecule type" value="Genomic_DNA"/>
</dbReference>
<feature type="transmembrane region" description="Helical" evidence="1">
    <location>
        <begin position="190"/>
        <end position="220"/>
    </location>
</feature>
<comment type="caution">
    <text evidence="2">The sequence shown here is derived from an EMBL/GenBank/DDBJ whole genome shotgun (WGS) entry which is preliminary data.</text>
</comment>
<evidence type="ECO:0008006" key="4">
    <source>
        <dbReference type="Google" id="ProtNLM"/>
    </source>
</evidence>
<feature type="transmembrane region" description="Helical" evidence="1">
    <location>
        <begin position="241"/>
        <end position="265"/>
    </location>
</feature>
<feature type="transmembrane region" description="Helical" evidence="1">
    <location>
        <begin position="271"/>
        <end position="288"/>
    </location>
</feature>
<evidence type="ECO:0000313" key="3">
    <source>
        <dbReference type="Proteomes" id="UP000196084"/>
    </source>
</evidence>